<feature type="region of interest" description="Disordered" evidence="1">
    <location>
        <begin position="260"/>
        <end position="279"/>
    </location>
</feature>
<dbReference type="OrthoDB" id="10264505at2759"/>
<dbReference type="InterPro" id="IPR013766">
    <property type="entry name" value="Thioredoxin_domain"/>
</dbReference>
<dbReference type="InterPro" id="IPR036249">
    <property type="entry name" value="Thioredoxin-like_sf"/>
</dbReference>
<dbReference type="InterPro" id="IPR017937">
    <property type="entry name" value="Thioredoxin_CS"/>
</dbReference>
<dbReference type="PROSITE" id="PS51352">
    <property type="entry name" value="THIOREDOXIN_2"/>
    <property type="match status" value="1"/>
</dbReference>
<dbReference type="PROSITE" id="PS00194">
    <property type="entry name" value="THIOREDOXIN_1"/>
    <property type="match status" value="1"/>
</dbReference>
<proteinExistence type="predicted"/>
<dbReference type="Pfam" id="PF00085">
    <property type="entry name" value="Thioredoxin"/>
    <property type="match status" value="1"/>
</dbReference>
<organism evidence="3 4">
    <name type="scientific">Wickerhamomyces anomalus (strain ATCC 58044 / CBS 1984 / NCYC 433 / NRRL Y-366-8)</name>
    <name type="common">Yeast</name>
    <name type="synonym">Hansenula anomala</name>
    <dbReference type="NCBI Taxonomy" id="683960"/>
    <lineage>
        <taxon>Eukaryota</taxon>
        <taxon>Fungi</taxon>
        <taxon>Dikarya</taxon>
        <taxon>Ascomycota</taxon>
        <taxon>Saccharomycotina</taxon>
        <taxon>Saccharomycetes</taxon>
        <taxon>Phaffomycetales</taxon>
        <taxon>Wickerhamomycetaceae</taxon>
        <taxon>Wickerhamomyces</taxon>
    </lineage>
</organism>
<accession>A0A1E3P1V9</accession>
<evidence type="ECO:0000313" key="3">
    <source>
        <dbReference type="EMBL" id="ODQ59230.1"/>
    </source>
</evidence>
<dbReference type="GeneID" id="30198022"/>
<evidence type="ECO:0000259" key="2">
    <source>
        <dbReference type="PROSITE" id="PS51352"/>
    </source>
</evidence>
<dbReference type="GO" id="GO:0019153">
    <property type="term" value="F:protein-disulfide reductase (glutathione) activity"/>
    <property type="evidence" value="ECO:0007669"/>
    <property type="project" value="EnsemblFungi"/>
</dbReference>
<feature type="domain" description="Thioredoxin" evidence="2">
    <location>
        <begin position="1"/>
        <end position="152"/>
    </location>
</feature>
<dbReference type="PRINTS" id="PR00421">
    <property type="entry name" value="THIOREDOXIN"/>
</dbReference>
<gene>
    <name evidence="3" type="ORF">WICANDRAFT_18136</name>
</gene>
<keyword evidence="4" id="KW-1185">Reference proteome</keyword>
<dbReference type="Gene3D" id="3.40.30.10">
    <property type="entry name" value="Glutaredoxin"/>
    <property type="match status" value="2"/>
</dbReference>
<sequence>VQAQGFYKNTDVFELDTTNFDKVVLDSNHTTIVEFYAPWCGHCRSLKKDYTKAAKHLKDIVQVAAVNCDYAKNKHICSKYKIEGYPTILGFRPPKINLEKSDPIKYGHATEKYVGARNTKGIVDFAIGRIKNYVKRIATEERLNEWLHDSKSARPKVVVFTRKDKLSPLLKSIAIDFLGIVDFAYFPLREREKNVYEKYQLEEKSSKAVVYFFDNDDEPVRHEGSLTKEDISQFLTKFDSTKEATGKVIKKQEYLGKVQKGEKIKKSGKSSSPNDHDEL</sequence>
<dbReference type="Proteomes" id="UP000094112">
    <property type="component" value="Unassembled WGS sequence"/>
</dbReference>
<protein>
    <recommendedName>
        <fullName evidence="2">Thioredoxin domain-containing protein</fullName>
    </recommendedName>
</protein>
<reference evidence="3 4" key="1">
    <citation type="journal article" date="2016" name="Proc. Natl. Acad. Sci. U.S.A.">
        <title>Comparative genomics of biotechnologically important yeasts.</title>
        <authorList>
            <person name="Riley R."/>
            <person name="Haridas S."/>
            <person name="Wolfe K.H."/>
            <person name="Lopes M.R."/>
            <person name="Hittinger C.T."/>
            <person name="Goeker M."/>
            <person name="Salamov A.A."/>
            <person name="Wisecaver J.H."/>
            <person name="Long T.M."/>
            <person name="Calvey C.H."/>
            <person name="Aerts A.L."/>
            <person name="Barry K.W."/>
            <person name="Choi C."/>
            <person name="Clum A."/>
            <person name="Coughlan A.Y."/>
            <person name="Deshpande S."/>
            <person name="Douglass A.P."/>
            <person name="Hanson S.J."/>
            <person name="Klenk H.-P."/>
            <person name="LaButti K.M."/>
            <person name="Lapidus A."/>
            <person name="Lindquist E.A."/>
            <person name="Lipzen A.M."/>
            <person name="Meier-Kolthoff J.P."/>
            <person name="Ohm R.A."/>
            <person name="Otillar R.P."/>
            <person name="Pangilinan J.L."/>
            <person name="Peng Y."/>
            <person name="Rokas A."/>
            <person name="Rosa C.A."/>
            <person name="Scheuner C."/>
            <person name="Sibirny A.A."/>
            <person name="Slot J.C."/>
            <person name="Stielow J.B."/>
            <person name="Sun H."/>
            <person name="Kurtzman C.P."/>
            <person name="Blackwell M."/>
            <person name="Grigoriev I.V."/>
            <person name="Jeffries T.W."/>
        </authorList>
    </citation>
    <scope>NUCLEOTIDE SEQUENCE [LARGE SCALE GENOMIC DNA]</scope>
    <source>
        <strain evidence="4">ATCC 58044 / CBS 1984 / NCYC 433 / NRRL Y-366-8</strain>
    </source>
</reference>
<dbReference type="RefSeq" id="XP_019038437.1">
    <property type="nucleotide sequence ID" value="XM_019180776.2"/>
</dbReference>
<dbReference type="SUPFAM" id="SSF52833">
    <property type="entry name" value="Thioredoxin-like"/>
    <property type="match status" value="2"/>
</dbReference>
<dbReference type="GO" id="GO:0003756">
    <property type="term" value="F:protein disulfide isomerase activity"/>
    <property type="evidence" value="ECO:0007669"/>
    <property type="project" value="EnsemblFungi"/>
</dbReference>
<dbReference type="GO" id="GO:0006457">
    <property type="term" value="P:protein folding"/>
    <property type="evidence" value="ECO:0007669"/>
    <property type="project" value="EnsemblFungi"/>
</dbReference>
<dbReference type="STRING" id="683960.A0A1E3P1V9"/>
<dbReference type="GO" id="GO:0005788">
    <property type="term" value="C:endoplasmic reticulum lumen"/>
    <property type="evidence" value="ECO:0007669"/>
    <property type="project" value="TreeGrafter"/>
</dbReference>
<dbReference type="PANTHER" id="PTHR45815">
    <property type="entry name" value="PROTEIN DISULFIDE-ISOMERASE A6"/>
    <property type="match status" value="1"/>
</dbReference>
<evidence type="ECO:0000313" key="4">
    <source>
        <dbReference type="Proteomes" id="UP000094112"/>
    </source>
</evidence>
<dbReference type="EMBL" id="KV454211">
    <property type="protein sequence ID" value="ODQ59230.1"/>
    <property type="molecule type" value="Genomic_DNA"/>
</dbReference>
<evidence type="ECO:0000256" key="1">
    <source>
        <dbReference type="SAM" id="MobiDB-lite"/>
    </source>
</evidence>
<feature type="non-terminal residue" evidence="3">
    <location>
        <position position="1"/>
    </location>
</feature>
<feature type="non-terminal residue" evidence="3">
    <location>
        <position position="279"/>
    </location>
</feature>
<dbReference type="GO" id="GO:0034976">
    <property type="term" value="P:response to endoplasmic reticulum stress"/>
    <property type="evidence" value="ECO:0007669"/>
    <property type="project" value="TreeGrafter"/>
</dbReference>
<dbReference type="AlphaFoldDB" id="A0A1E3P1V9"/>
<name>A0A1E3P1V9_WICAA</name>
<dbReference type="PANTHER" id="PTHR45815:SF3">
    <property type="entry name" value="PROTEIN DISULFIDE-ISOMERASE A6"/>
    <property type="match status" value="1"/>
</dbReference>